<dbReference type="NCBIfam" id="TIGR01509">
    <property type="entry name" value="HAD-SF-IA-v3"/>
    <property type="match status" value="1"/>
</dbReference>
<evidence type="ECO:0000313" key="2">
    <source>
        <dbReference type="Proteomes" id="UP000053380"/>
    </source>
</evidence>
<dbReference type="InterPro" id="IPR006439">
    <property type="entry name" value="HAD-SF_hydro_IA"/>
</dbReference>
<protein>
    <submittedName>
        <fullName evidence="1">HAD hydrolase, subfamily IA</fullName>
    </submittedName>
</protein>
<keyword evidence="2" id="KW-1185">Reference proteome</keyword>
<dbReference type="PANTHER" id="PTHR47478">
    <property type="match status" value="1"/>
</dbReference>
<comment type="caution">
    <text evidence="1">The sequence shown here is derived from an EMBL/GenBank/DDBJ whole genome shotgun (WGS) entry which is preliminary data.</text>
</comment>
<dbReference type="SFLD" id="SFLDG01135">
    <property type="entry name" value="C1.5.6:_HAD__Beta-PGM__Phospha"/>
    <property type="match status" value="1"/>
</dbReference>
<dbReference type="NCBIfam" id="TIGR01549">
    <property type="entry name" value="HAD-SF-IA-v1"/>
    <property type="match status" value="1"/>
</dbReference>
<dbReference type="AlphaFoldDB" id="A0A010ZX25"/>
<dbReference type="SFLD" id="SFLDS00003">
    <property type="entry name" value="Haloacid_Dehalogenase"/>
    <property type="match status" value="1"/>
</dbReference>
<dbReference type="OrthoDB" id="9802350at2"/>
<dbReference type="InterPro" id="IPR011951">
    <property type="entry name" value="HAD-SF_hydro_IA_YjjG/PynA"/>
</dbReference>
<dbReference type="Pfam" id="PF00702">
    <property type="entry name" value="Hydrolase"/>
    <property type="match status" value="1"/>
</dbReference>
<dbReference type="Gene3D" id="1.10.150.240">
    <property type="entry name" value="Putative phosphatase, domain 2"/>
    <property type="match status" value="1"/>
</dbReference>
<dbReference type="SFLD" id="SFLDG01129">
    <property type="entry name" value="C1.5:_HAD__Beta-PGM__Phosphata"/>
    <property type="match status" value="1"/>
</dbReference>
<name>A0A010ZX25_9BACL</name>
<dbReference type="SUPFAM" id="SSF56784">
    <property type="entry name" value="HAD-like"/>
    <property type="match status" value="1"/>
</dbReference>
<dbReference type="GO" id="GO:0008253">
    <property type="term" value="F:5'-nucleotidase activity"/>
    <property type="evidence" value="ECO:0007669"/>
    <property type="project" value="InterPro"/>
</dbReference>
<dbReference type="PANTHER" id="PTHR47478:SF1">
    <property type="entry name" value="PYRIMIDINE 5'-NUCLEOTIDASE YJJG"/>
    <property type="match status" value="1"/>
</dbReference>
<dbReference type="PRINTS" id="PR00413">
    <property type="entry name" value="HADHALOGNASE"/>
</dbReference>
<dbReference type="RefSeq" id="WP_037282516.1">
    <property type="nucleotide sequence ID" value="NZ_KK073875.1"/>
</dbReference>
<dbReference type="InterPro" id="IPR023198">
    <property type="entry name" value="PGP-like_dom2"/>
</dbReference>
<dbReference type="EMBL" id="JFBU01000001">
    <property type="protein sequence ID" value="EXG83209.1"/>
    <property type="molecule type" value="Genomic_DNA"/>
</dbReference>
<keyword evidence="1" id="KW-0378">Hydrolase</keyword>
<evidence type="ECO:0000313" key="1">
    <source>
        <dbReference type="EMBL" id="EXG83209.1"/>
    </source>
</evidence>
<dbReference type="NCBIfam" id="TIGR02254">
    <property type="entry name" value="YjjG_YfnB"/>
    <property type="match status" value="1"/>
</dbReference>
<dbReference type="InterPro" id="IPR023214">
    <property type="entry name" value="HAD_sf"/>
</dbReference>
<dbReference type="PATRIC" id="fig|915437.3.peg.176"/>
<accession>A0A010ZX25</accession>
<dbReference type="HOGENOM" id="CLU_045011_8_1_9"/>
<dbReference type="NCBIfam" id="NF006976">
    <property type="entry name" value="PRK09449.1"/>
    <property type="match status" value="1"/>
</dbReference>
<gene>
    <name evidence="1" type="ORF">SacsacDRAFT_0174</name>
</gene>
<dbReference type="InterPro" id="IPR036412">
    <property type="entry name" value="HAD-like_sf"/>
</dbReference>
<dbReference type="Proteomes" id="UP000053380">
    <property type="component" value="Unassembled WGS sequence"/>
</dbReference>
<sequence length="238" mass="26459">MKNYQYILFDADDTLLDFQRCEREAFTASLTESGFGLDFDLCFNSYTTINRALWLDYEQNKVTQTQLRSERFRRLFTQLAIESDPEAFGATYLRHFAAGSFLTPDALAVCDALKSKLHLSIITNGIGDVQFSRIAGSELKDRFEHIIVSDDVGSAKPAPEIFDYAMRKIGCEDKSQVLIVGDSLSSDIRGGHDYGIDTCWYNPGGLENTSGIVPTYEIAKLTDLLALAGSETETASKV</sequence>
<organism evidence="1 2">
    <name type="scientific">Saccharibacillus sacchari DSM 19268</name>
    <dbReference type="NCBI Taxonomy" id="915437"/>
    <lineage>
        <taxon>Bacteria</taxon>
        <taxon>Bacillati</taxon>
        <taxon>Bacillota</taxon>
        <taxon>Bacilli</taxon>
        <taxon>Bacillales</taxon>
        <taxon>Paenibacillaceae</taxon>
        <taxon>Saccharibacillus</taxon>
    </lineage>
</organism>
<dbReference type="Gene3D" id="3.40.50.1000">
    <property type="entry name" value="HAD superfamily/HAD-like"/>
    <property type="match status" value="1"/>
</dbReference>
<reference evidence="1 2" key="1">
    <citation type="submission" date="2013-07" db="EMBL/GenBank/DDBJ databases">
        <authorList>
            <consortium name="DOE Joint Genome Institute"/>
            <person name="Anderson I."/>
            <person name="Huntemann M."/>
            <person name="Han J."/>
            <person name="Chen A."/>
            <person name="Kyrpides N."/>
            <person name="Mavromatis K."/>
            <person name="Markowitz V."/>
            <person name="Palaniappan K."/>
            <person name="Ivanova N."/>
            <person name="Schaumberg A."/>
            <person name="Pati A."/>
            <person name="Liolios K."/>
            <person name="Nordberg H.P."/>
            <person name="Cantor M.N."/>
            <person name="Hua S.X."/>
            <person name="Woyke T."/>
        </authorList>
    </citation>
    <scope>NUCLEOTIDE SEQUENCE [LARGE SCALE GENOMIC DNA]</scope>
    <source>
        <strain evidence="1 2">DSM 19268</strain>
    </source>
</reference>
<dbReference type="InterPro" id="IPR052550">
    <property type="entry name" value="Pyrimidine_5'-ntase_YjjG"/>
</dbReference>
<proteinExistence type="predicted"/>